<evidence type="ECO:0000313" key="1">
    <source>
        <dbReference type="EMBL" id="CAB4734343.1"/>
    </source>
</evidence>
<accession>A0A6J6SHY2</accession>
<gene>
    <name evidence="1" type="ORF">UFOPK2602_02549</name>
</gene>
<organism evidence="1">
    <name type="scientific">freshwater metagenome</name>
    <dbReference type="NCBI Taxonomy" id="449393"/>
    <lineage>
        <taxon>unclassified sequences</taxon>
        <taxon>metagenomes</taxon>
        <taxon>ecological metagenomes</taxon>
    </lineage>
</organism>
<protein>
    <submittedName>
        <fullName evidence="1">Unannotated protein</fullName>
    </submittedName>
</protein>
<sequence length="107" mass="11190">MRMTEPPLPAESIEGIADFTVRHTPVRFTSMTSFHCSSEIFQNGLPGEMIPAFATTTCTGPSTSIPRSTTACTAEASRTSAAPATMRPPAASTIRTVSARSSLVAIG</sequence>
<dbReference type="AlphaFoldDB" id="A0A6J6SHY2"/>
<name>A0A6J6SHY2_9ZZZZ</name>
<reference evidence="1" key="1">
    <citation type="submission" date="2020-05" db="EMBL/GenBank/DDBJ databases">
        <authorList>
            <person name="Chiriac C."/>
            <person name="Salcher M."/>
            <person name="Ghai R."/>
            <person name="Kavagutti S V."/>
        </authorList>
    </citation>
    <scope>NUCLEOTIDE SEQUENCE</scope>
</reference>
<dbReference type="EMBL" id="CAEZXX010000293">
    <property type="protein sequence ID" value="CAB4734343.1"/>
    <property type="molecule type" value="Genomic_DNA"/>
</dbReference>
<proteinExistence type="predicted"/>